<dbReference type="PANTHER" id="PTHR10724">
    <property type="entry name" value="30S RIBOSOMAL PROTEIN S1"/>
    <property type="match status" value="1"/>
</dbReference>
<dbReference type="AlphaFoldDB" id="A0A377JLA6"/>
<keyword evidence="2 6" id="KW-0689">Ribosomal protein</keyword>
<reference evidence="6 7" key="1">
    <citation type="submission" date="2018-06" db="EMBL/GenBank/DDBJ databases">
        <authorList>
            <consortium name="Pathogen Informatics"/>
            <person name="Doyle S."/>
        </authorList>
    </citation>
    <scope>NUCLEOTIDE SEQUENCE [LARGE SCALE GENOMIC DNA]</scope>
    <source>
        <strain evidence="6 7">NCTC12410</strain>
    </source>
</reference>
<dbReference type="Proteomes" id="UP000254841">
    <property type="component" value="Unassembled WGS sequence"/>
</dbReference>
<evidence type="ECO:0000256" key="2">
    <source>
        <dbReference type="ARBA" id="ARBA00022980"/>
    </source>
</evidence>
<gene>
    <name evidence="6" type="primary">rpsA_3</name>
    <name evidence="6" type="ORF">NCTC12410_02101</name>
</gene>
<protein>
    <submittedName>
        <fullName evidence="6">30S ribosomal protein S1</fullName>
    </submittedName>
</protein>
<keyword evidence="3" id="KW-0687">Ribonucleoprotein</keyword>
<organism evidence="6 7">
    <name type="scientific">Helicobacter canis</name>
    <dbReference type="NCBI Taxonomy" id="29419"/>
    <lineage>
        <taxon>Bacteria</taxon>
        <taxon>Pseudomonadati</taxon>
        <taxon>Campylobacterota</taxon>
        <taxon>Epsilonproteobacteria</taxon>
        <taxon>Campylobacterales</taxon>
        <taxon>Helicobacteraceae</taxon>
        <taxon>Helicobacter</taxon>
    </lineage>
</organism>
<dbReference type="InterPro" id="IPR012340">
    <property type="entry name" value="NA-bd_OB-fold"/>
</dbReference>
<dbReference type="InterPro" id="IPR003029">
    <property type="entry name" value="S1_domain"/>
</dbReference>
<proteinExistence type="inferred from homology"/>
<evidence type="ECO:0000259" key="5">
    <source>
        <dbReference type="PROSITE" id="PS50126"/>
    </source>
</evidence>
<dbReference type="GO" id="GO:0003729">
    <property type="term" value="F:mRNA binding"/>
    <property type="evidence" value="ECO:0007669"/>
    <property type="project" value="TreeGrafter"/>
</dbReference>
<evidence type="ECO:0000313" key="6">
    <source>
        <dbReference type="EMBL" id="STP06562.1"/>
    </source>
</evidence>
<evidence type="ECO:0000313" key="7">
    <source>
        <dbReference type="Proteomes" id="UP000254841"/>
    </source>
</evidence>
<dbReference type="FunFam" id="2.40.50.140:FF:000103">
    <property type="entry name" value="protein RRP5 homolog"/>
    <property type="match status" value="1"/>
</dbReference>
<dbReference type="InterPro" id="IPR050437">
    <property type="entry name" value="Ribos_protein_bS1-like"/>
</dbReference>
<evidence type="ECO:0000256" key="4">
    <source>
        <dbReference type="ARBA" id="ARBA00025604"/>
    </source>
</evidence>
<dbReference type="GO" id="GO:0022627">
    <property type="term" value="C:cytosolic small ribosomal subunit"/>
    <property type="evidence" value="ECO:0007669"/>
    <property type="project" value="TreeGrafter"/>
</dbReference>
<dbReference type="Pfam" id="PF00575">
    <property type="entry name" value="S1"/>
    <property type="match status" value="1"/>
</dbReference>
<comment type="similarity">
    <text evidence="1">Belongs to the bacterial ribosomal protein bS1 family.</text>
</comment>
<comment type="function">
    <text evidence="4">Binds mRNA; thus facilitating recognition of the initiation point. It is needed to translate mRNA with a short Shine-Dalgarno (SD) purine-rich sequence.</text>
</comment>
<dbReference type="Gene3D" id="2.40.50.140">
    <property type="entry name" value="Nucleic acid-binding proteins"/>
    <property type="match status" value="1"/>
</dbReference>
<dbReference type="GO" id="GO:0006412">
    <property type="term" value="P:translation"/>
    <property type="evidence" value="ECO:0007669"/>
    <property type="project" value="TreeGrafter"/>
</dbReference>
<name>A0A377JLA6_9HELI</name>
<evidence type="ECO:0000256" key="3">
    <source>
        <dbReference type="ARBA" id="ARBA00023274"/>
    </source>
</evidence>
<sequence>MMKRKSDCHSLSRLLRKILGRRCKRAAKGYTIKVVVSNIEAYGAFVDIGNDVEGFLHISEISWDKDIKHPSDVLKVGDEIDVEVIEIDPTSRRLRVSLKNLLEKPFDGFMKAYKLNDVVKARLLL</sequence>
<dbReference type="PANTHER" id="PTHR10724:SF7">
    <property type="entry name" value="SMALL RIBOSOMAL SUBUNIT PROTEIN BS1C"/>
    <property type="match status" value="1"/>
</dbReference>
<dbReference type="SMART" id="SM00316">
    <property type="entry name" value="S1"/>
    <property type="match status" value="1"/>
</dbReference>
<dbReference type="EMBL" id="UGHV01000008">
    <property type="protein sequence ID" value="STP06562.1"/>
    <property type="molecule type" value="Genomic_DNA"/>
</dbReference>
<accession>A0A377JLA6</accession>
<dbReference type="GO" id="GO:0003735">
    <property type="term" value="F:structural constituent of ribosome"/>
    <property type="evidence" value="ECO:0007669"/>
    <property type="project" value="TreeGrafter"/>
</dbReference>
<dbReference type="PROSITE" id="PS50126">
    <property type="entry name" value="S1"/>
    <property type="match status" value="1"/>
</dbReference>
<dbReference type="SUPFAM" id="SSF50249">
    <property type="entry name" value="Nucleic acid-binding proteins"/>
    <property type="match status" value="1"/>
</dbReference>
<evidence type="ECO:0000256" key="1">
    <source>
        <dbReference type="ARBA" id="ARBA00006767"/>
    </source>
</evidence>
<feature type="domain" description="S1 motif" evidence="5">
    <location>
        <begin position="29"/>
        <end position="99"/>
    </location>
</feature>